<sequence>MDYLPVTAVWEITMGCNMRCDHCGSSCAEPLPDELTTEEALDLCDDLKRVGLKWITLSGGEPLTRTDWPKLAGRLTANGIKPNIITNGWLVNEEMVKTAQANGVETISISLDGNRETHDAIRKKGAFDKVISAFQVLNACNHVSASNTTVTKHNLHQLDEIKEILLENNVDLWQIQIGLPMGNIAEDRESVVDPSVIEYLIDYSHQVTMEGRIKVFPADCLGYYTEKESIVRQISMNVPTAVLWQGCNAGKRSFGILHNGDILGCTSIRDASMIEGNIRERPLTEIWNDPDAFNWSRSLKKSDLSGLCGECAYGDACLGGCPNTRLTLNGSIHAENQYCVYHTTMEVTREKLAVYTDTEELMETAWAYANQQKWQLASLTLKRVLELAPQRLDALELFGFVSYNLSNFTQAKEANEEVLKMDPENPYALKGLGLSLHRLNRTEEGIASLLKATEAATPRHMDSFYDLSIVYSELNQPDKAREILEQGEKRFPGYIGRYTGVPSSYYSAV</sequence>
<keyword evidence="5" id="KW-0411">Iron-sulfur</keyword>
<dbReference type="SMART" id="SM00729">
    <property type="entry name" value="Elp3"/>
    <property type="match status" value="1"/>
</dbReference>
<dbReference type="SFLD" id="SFLDG01386">
    <property type="entry name" value="main_SPASM_domain-containing"/>
    <property type="match status" value="1"/>
</dbReference>
<keyword evidence="2" id="KW-0949">S-adenosyl-L-methionine</keyword>
<dbReference type="InterPro" id="IPR019734">
    <property type="entry name" value="TPR_rpt"/>
</dbReference>
<dbReference type="PROSITE" id="PS50005">
    <property type="entry name" value="TPR"/>
    <property type="match status" value="1"/>
</dbReference>
<keyword evidence="9" id="KW-1185">Reference proteome</keyword>
<dbReference type="SFLD" id="SFLDS00029">
    <property type="entry name" value="Radical_SAM"/>
    <property type="match status" value="1"/>
</dbReference>
<dbReference type="STRING" id="419481.SAMN05216233_11217"/>
<accession>A0A1G5H035</accession>
<feature type="repeat" description="TPR" evidence="6">
    <location>
        <begin position="392"/>
        <end position="425"/>
    </location>
</feature>
<comment type="cofactor">
    <cofactor evidence="1">
        <name>[4Fe-4S] cluster</name>
        <dbReference type="ChEBI" id="CHEBI:49883"/>
    </cofactor>
</comment>
<dbReference type="RefSeq" id="WP_092211847.1">
    <property type="nucleotide sequence ID" value="NZ_FMUX01000012.1"/>
</dbReference>
<dbReference type="EMBL" id="FMUX01000012">
    <property type="protein sequence ID" value="SCY57017.1"/>
    <property type="molecule type" value="Genomic_DNA"/>
</dbReference>
<evidence type="ECO:0000256" key="2">
    <source>
        <dbReference type="ARBA" id="ARBA00022691"/>
    </source>
</evidence>
<dbReference type="InterPro" id="IPR013785">
    <property type="entry name" value="Aldolase_TIM"/>
</dbReference>
<evidence type="ECO:0000256" key="5">
    <source>
        <dbReference type="ARBA" id="ARBA00023014"/>
    </source>
</evidence>
<dbReference type="SUPFAM" id="SSF48452">
    <property type="entry name" value="TPR-like"/>
    <property type="match status" value="1"/>
</dbReference>
<evidence type="ECO:0000313" key="9">
    <source>
        <dbReference type="Proteomes" id="UP000198870"/>
    </source>
</evidence>
<dbReference type="CDD" id="cd01335">
    <property type="entry name" value="Radical_SAM"/>
    <property type="match status" value="1"/>
</dbReference>
<dbReference type="NCBIfam" id="TIGR04085">
    <property type="entry name" value="rSAM_more_4Fe4S"/>
    <property type="match status" value="1"/>
</dbReference>
<dbReference type="AlphaFoldDB" id="A0A1G5H035"/>
<evidence type="ECO:0000259" key="7">
    <source>
        <dbReference type="PROSITE" id="PS51918"/>
    </source>
</evidence>
<organism evidence="8 9">
    <name type="scientific">Desulfoluna spongiiphila</name>
    <dbReference type="NCBI Taxonomy" id="419481"/>
    <lineage>
        <taxon>Bacteria</taxon>
        <taxon>Pseudomonadati</taxon>
        <taxon>Thermodesulfobacteriota</taxon>
        <taxon>Desulfobacteria</taxon>
        <taxon>Desulfobacterales</taxon>
        <taxon>Desulfolunaceae</taxon>
        <taxon>Desulfoluna</taxon>
    </lineage>
</organism>
<dbReference type="Gene3D" id="3.20.20.70">
    <property type="entry name" value="Aldolase class I"/>
    <property type="match status" value="1"/>
</dbReference>
<evidence type="ECO:0000256" key="4">
    <source>
        <dbReference type="ARBA" id="ARBA00023004"/>
    </source>
</evidence>
<name>A0A1G5H035_9BACT</name>
<keyword evidence="6" id="KW-0802">TPR repeat</keyword>
<reference evidence="8 9" key="1">
    <citation type="submission" date="2016-10" db="EMBL/GenBank/DDBJ databases">
        <authorList>
            <person name="de Groot N.N."/>
        </authorList>
    </citation>
    <scope>NUCLEOTIDE SEQUENCE [LARGE SCALE GENOMIC DNA]</scope>
    <source>
        <strain evidence="8 9">AA1</strain>
    </source>
</reference>
<dbReference type="Pfam" id="PF04055">
    <property type="entry name" value="Radical_SAM"/>
    <property type="match status" value="1"/>
</dbReference>
<dbReference type="PROSITE" id="PS51918">
    <property type="entry name" value="RADICAL_SAM"/>
    <property type="match status" value="1"/>
</dbReference>
<dbReference type="Proteomes" id="UP000198870">
    <property type="component" value="Unassembled WGS sequence"/>
</dbReference>
<dbReference type="InterPro" id="IPR011990">
    <property type="entry name" value="TPR-like_helical_dom_sf"/>
</dbReference>
<dbReference type="GO" id="GO:0003824">
    <property type="term" value="F:catalytic activity"/>
    <property type="evidence" value="ECO:0007669"/>
    <property type="project" value="InterPro"/>
</dbReference>
<dbReference type="PANTHER" id="PTHR11228">
    <property type="entry name" value="RADICAL SAM DOMAIN PROTEIN"/>
    <property type="match status" value="1"/>
</dbReference>
<protein>
    <submittedName>
        <fullName evidence="8">Radical SAM additional 4Fe4S-binding SPASM domain-containing protein</fullName>
    </submittedName>
</protein>
<evidence type="ECO:0000313" key="8">
    <source>
        <dbReference type="EMBL" id="SCY57017.1"/>
    </source>
</evidence>
<dbReference type="SUPFAM" id="SSF102114">
    <property type="entry name" value="Radical SAM enzymes"/>
    <property type="match status" value="1"/>
</dbReference>
<dbReference type="GO" id="GO:0051536">
    <property type="term" value="F:iron-sulfur cluster binding"/>
    <property type="evidence" value="ECO:0007669"/>
    <property type="project" value="UniProtKB-KW"/>
</dbReference>
<dbReference type="Gene3D" id="1.25.40.10">
    <property type="entry name" value="Tetratricopeptide repeat domain"/>
    <property type="match status" value="1"/>
</dbReference>
<dbReference type="InterPro" id="IPR007197">
    <property type="entry name" value="rSAM"/>
</dbReference>
<evidence type="ECO:0000256" key="6">
    <source>
        <dbReference type="PROSITE-ProRule" id="PRU00339"/>
    </source>
</evidence>
<dbReference type="SMART" id="SM00028">
    <property type="entry name" value="TPR"/>
    <property type="match status" value="4"/>
</dbReference>
<proteinExistence type="predicted"/>
<dbReference type="PANTHER" id="PTHR11228:SF7">
    <property type="entry name" value="PQQA PEPTIDE CYCLASE"/>
    <property type="match status" value="1"/>
</dbReference>
<dbReference type="OrthoDB" id="9782387at2"/>
<keyword evidence="4" id="KW-0408">Iron</keyword>
<dbReference type="SFLD" id="SFLDG01067">
    <property type="entry name" value="SPASM/twitch_domain_containing"/>
    <property type="match status" value="1"/>
</dbReference>
<feature type="domain" description="Radical SAM core" evidence="7">
    <location>
        <begin position="2"/>
        <end position="210"/>
    </location>
</feature>
<dbReference type="InterPro" id="IPR006638">
    <property type="entry name" value="Elp3/MiaA/NifB-like_rSAM"/>
</dbReference>
<keyword evidence="3" id="KW-0479">Metal-binding</keyword>
<dbReference type="InterPro" id="IPR050377">
    <property type="entry name" value="Radical_SAM_PqqE_MftC-like"/>
</dbReference>
<dbReference type="Pfam" id="PF13432">
    <property type="entry name" value="TPR_16"/>
    <property type="match status" value="1"/>
</dbReference>
<dbReference type="InterPro" id="IPR023885">
    <property type="entry name" value="4Fe4S-binding_SPASM_dom"/>
</dbReference>
<gene>
    <name evidence="8" type="ORF">SAMN05216233_11217</name>
</gene>
<dbReference type="Pfam" id="PF13186">
    <property type="entry name" value="SPASM"/>
    <property type="match status" value="1"/>
</dbReference>
<evidence type="ECO:0000256" key="3">
    <source>
        <dbReference type="ARBA" id="ARBA00022723"/>
    </source>
</evidence>
<evidence type="ECO:0000256" key="1">
    <source>
        <dbReference type="ARBA" id="ARBA00001966"/>
    </source>
</evidence>
<dbReference type="GO" id="GO:0046872">
    <property type="term" value="F:metal ion binding"/>
    <property type="evidence" value="ECO:0007669"/>
    <property type="project" value="UniProtKB-KW"/>
</dbReference>
<dbReference type="InterPro" id="IPR058240">
    <property type="entry name" value="rSAM_sf"/>
</dbReference>